<reference evidence="1" key="1">
    <citation type="journal article" date="2014" name="Front. Microbiol.">
        <title>High frequency of phylogenetically diverse reductive dehalogenase-homologous genes in deep subseafloor sedimentary metagenomes.</title>
        <authorList>
            <person name="Kawai M."/>
            <person name="Futagami T."/>
            <person name="Toyoda A."/>
            <person name="Takaki Y."/>
            <person name="Nishi S."/>
            <person name="Hori S."/>
            <person name="Arai W."/>
            <person name="Tsubouchi T."/>
            <person name="Morono Y."/>
            <person name="Uchiyama I."/>
            <person name="Ito T."/>
            <person name="Fujiyama A."/>
            <person name="Inagaki F."/>
            <person name="Takami H."/>
        </authorList>
    </citation>
    <scope>NUCLEOTIDE SEQUENCE</scope>
    <source>
        <strain evidence="1">Expedition CK06-06</strain>
    </source>
</reference>
<evidence type="ECO:0000313" key="1">
    <source>
        <dbReference type="EMBL" id="GAG04029.1"/>
    </source>
</evidence>
<organism evidence="1">
    <name type="scientific">marine sediment metagenome</name>
    <dbReference type="NCBI Taxonomy" id="412755"/>
    <lineage>
        <taxon>unclassified sequences</taxon>
        <taxon>metagenomes</taxon>
        <taxon>ecological metagenomes</taxon>
    </lineage>
</organism>
<proteinExistence type="predicted"/>
<dbReference type="EMBL" id="BARS01021474">
    <property type="protein sequence ID" value="GAG04029.1"/>
    <property type="molecule type" value="Genomic_DNA"/>
</dbReference>
<protein>
    <submittedName>
        <fullName evidence="1">Uncharacterized protein</fullName>
    </submittedName>
</protein>
<feature type="non-terminal residue" evidence="1">
    <location>
        <position position="154"/>
    </location>
</feature>
<sequence length="154" mass="16998">MPGTVLRGKDLAIDGESTTDYFEIHTTRELTDLVAGNTTGGVMREDGNDRWWGFYELYAKATSQTARWINDSITFSGAPVQTGNKGVSGTAKIARIKLIWDIRNGRYLKTQVAFVCHGVLSLGQAAPTDTSQPKPVSVKGLYPYFVTSYQDYHV</sequence>
<name>X0UE58_9ZZZZ</name>
<accession>X0UE58</accession>
<dbReference type="AlphaFoldDB" id="X0UE58"/>
<comment type="caution">
    <text evidence="1">The sequence shown here is derived from an EMBL/GenBank/DDBJ whole genome shotgun (WGS) entry which is preliminary data.</text>
</comment>
<gene>
    <name evidence="1" type="ORF">S01H1_34485</name>
</gene>